<evidence type="ECO:0000313" key="4">
    <source>
        <dbReference type="EMBL" id="GAA4463852.1"/>
    </source>
</evidence>
<evidence type="ECO:0000256" key="2">
    <source>
        <dbReference type="SAM" id="Phobius"/>
    </source>
</evidence>
<evidence type="ECO:0000256" key="1">
    <source>
        <dbReference type="SAM" id="Coils"/>
    </source>
</evidence>
<keyword evidence="2" id="KW-1133">Transmembrane helix</keyword>
<dbReference type="SUPFAM" id="SSF52540">
    <property type="entry name" value="P-loop containing nucleoside triphosphate hydrolases"/>
    <property type="match status" value="1"/>
</dbReference>
<sequence>MQEETAKRTLKIMAGRFEKLTNWFHSFADKLEPDSKEDQIEALLPVADPETYQRYAGAFSTIIEEDVTCVAVTGPYGAGKTSLINAFRDNYPKLRFIRISLATFEGDDEKKIKSDRIEKSILQQLIYSAGRKQLEYSRFKKIRKPTWLRAKAFLLSVFAILTGSAIKYWDKLEKFVAEADRWQEFAVAGTVGLLWLALFLDIVHGILKTIAGLSIKKLSLKNAEIETEDKSKESVFNKHLDEIVYFFQETPCDIVIIEDLDRFGKTEIFTKIREINQLINANPDVRPHNNKPIVFLFAIRDDLFKGKDRTKFFDLLIPVIPFVSAGNAYNVLHNKLENAGLREGLQDKFLRQVTVYVTDNRHLVNIVNEYSLYRRTLSDSNLDPNRLFAIILYKVFFPSDFGILHMNQGVLATLVGELQERRQKKREELSDQLKQINEVEKQTREGRVHSREALVCAYVGAMQRHYKRQIRSLRLARGQEISIHGNAESILKAIQESSDIQLLDIQNRQPTQLLRADLEEVIHPGLSVEDRLHEIDRAAQLEEDGIATRRIAVERELRDARYIPMKRVFSAEEITERVSEVEHGDLFVYLVTQGYLGEDYDDYTSYFHKGATTRVDREFVQRFNKGYEIDFGEKIDTPSEILLILDDGLFGKPQGFNITIVDHVLDETAADHRPRLVEGVKAFPNEAFRFLEAYYAEGENTEKLLRTLIEAWEDFIEAAAKCENPIPHVKEILKGTPDKTLTALRHPSAFTQMIERSAPDIFDRPELAGQLPLLAKSGLQISDISFPSLSDDVRSEAIKRVTEHALWKMTPMNVATILAWHGMKADAAQSEMFRSLKNAPPSVFDHVEKHINDFVKNCFLEVDSTVAEPREGVEKLLSVQGLEENLGERVIERQNARLRFLHVPKHYWATLVEEEKFVIDWQNFEEFLVETVDFPQLASVFQSHDVVSELAKDRKEIRPELFGLLVNFDEMGLESYQMLIGPELGTITEFPTAIERDKKLHLIRAGMIELSKDAYVWLEGDPALRVALIEKQFLTFQENIEDWSIEEKELAGLLKSTVPQDAKRKLLLKAGTIELGEDVELHKNVVRILANPETAIDDFNPDFVERVIRSVPKCDAAKLLVRMIPMWDEVRVMSNLETIGTPYEEITDYGKRPLIAESDVNLALAEALQKRGFISQFKQEKKGIRIITKSKNPSE</sequence>
<keyword evidence="1" id="KW-0175">Coiled coil</keyword>
<proteinExistence type="predicted"/>
<dbReference type="RefSeq" id="WP_345326436.1">
    <property type="nucleotide sequence ID" value="NZ_BAABGA010000066.1"/>
</dbReference>
<evidence type="ECO:0000313" key="5">
    <source>
        <dbReference type="Proteomes" id="UP001500840"/>
    </source>
</evidence>
<name>A0ABP8NBX1_9BACT</name>
<feature type="transmembrane region" description="Helical" evidence="2">
    <location>
        <begin position="148"/>
        <end position="166"/>
    </location>
</feature>
<organism evidence="4 5">
    <name type="scientific">Novipirellula rosea</name>
    <dbReference type="NCBI Taxonomy" id="1031540"/>
    <lineage>
        <taxon>Bacteria</taxon>
        <taxon>Pseudomonadati</taxon>
        <taxon>Planctomycetota</taxon>
        <taxon>Planctomycetia</taxon>
        <taxon>Pirellulales</taxon>
        <taxon>Pirellulaceae</taxon>
        <taxon>Novipirellula</taxon>
    </lineage>
</organism>
<comment type="caution">
    <text evidence="4">The sequence shown here is derived from an EMBL/GenBank/DDBJ whole genome shotgun (WGS) entry which is preliminary data.</text>
</comment>
<reference evidence="5" key="1">
    <citation type="journal article" date="2019" name="Int. J. Syst. Evol. Microbiol.">
        <title>The Global Catalogue of Microorganisms (GCM) 10K type strain sequencing project: providing services to taxonomists for standard genome sequencing and annotation.</title>
        <authorList>
            <consortium name="The Broad Institute Genomics Platform"/>
            <consortium name="The Broad Institute Genome Sequencing Center for Infectious Disease"/>
            <person name="Wu L."/>
            <person name="Ma J."/>
        </authorList>
    </citation>
    <scope>NUCLEOTIDE SEQUENCE [LARGE SCALE GENOMIC DNA]</scope>
    <source>
        <strain evidence="5">JCM 17759</strain>
    </source>
</reference>
<keyword evidence="2" id="KW-0812">Transmembrane</keyword>
<dbReference type="EMBL" id="BAABGA010000066">
    <property type="protein sequence ID" value="GAA4463852.1"/>
    <property type="molecule type" value="Genomic_DNA"/>
</dbReference>
<gene>
    <name evidence="4" type="ORF">GCM10023156_49550</name>
</gene>
<dbReference type="Proteomes" id="UP001500840">
    <property type="component" value="Unassembled WGS sequence"/>
</dbReference>
<feature type="transmembrane region" description="Helical" evidence="2">
    <location>
        <begin position="312"/>
        <end position="332"/>
    </location>
</feature>
<feature type="coiled-coil region" evidence="1">
    <location>
        <begin position="415"/>
        <end position="442"/>
    </location>
</feature>
<feature type="domain" description="YobI-like P-loop NTPase" evidence="3">
    <location>
        <begin position="62"/>
        <end position="411"/>
    </location>
</feature>
<feature type="transmembrane region" description="Helical" evidence="2">
    <location>
        <begin position="186"/>
        <end position="207"/>
    </location>
</feature>
<accession>A0ABP8NBX1</accession>
<protein>
    <submittedName>
        <fullName evidence="4">P-loop NTPase fold protein</fullName>
    </submittedName>
</protein>
<keyword evidence="2" id="KW-0472">Membrane</keyword>
<evidence type="ECO:0000259" key="3">
    <source>
        <dbReference type="Pfam" id="PF20693"/>
    </source>
</evidence>
<dbReference type="Pfam" id="PF20693">
    <property type="entry name" value="YobI-ATPase"/>
    <property type="match status" value="1"/>
</dbReference>
<dbReference type="InterPro" id="IPR048428">
    <property type="entry name" value="YobI-NTPase"/>
</dbReference>
<keyword evidence="5" id="KW-1185">Reference proteome</keyword>
<dbReference type="InterPro" id="IPR027417">
    <property type="entry name" value="P-loop_NTPase"/>
</dbReference>